<gene>
    <name evidence="1" type="primary">NYs-1_204R</name>
    <name evidence="1" type="ORF">PBCVNYs1_204R</name>
</gene>
<dbReference type="GeneID" id="40525500"/>
<proteinExistence type="predicted"/>
<dbReference type="Gene3D" id="3.90.75.20">
    <property type="match status" value="2"/>
</dbReference>
<sequence length="343" mass="40260">MRIYIMSYKTVQRYLHNSLKLQTFNKYEISKETRIVRHKKTKKEVSFSYTTDKYLRACLQDDSGKQRPVYLHVLLMSTFGPPKTVAKHTVDHFDKNRKNNVLTNLRWFDESGQKSNRDMPETYKTAFIIVKDGIEKTAKEWAASERVTEDTMYCRARENQKGFAYKDYENLEDEEWKDVSARNKISNFGRYALHSGDARKVMFAHELRTNGRYPMVGNIGLHVTVFKTFYPETFEEYPNLKVLHLDDDPMNPVLSNLYLGTDSDNRKDAHDNGCYDGTPRERIPCFGIHKKSGDRTEKFESIHDAETWLRKNVNKKATFVNISGCFTNPEKHKSAYGYVWYKL</sequence>
<accession>M1I8P3</accession>
<dbReference type="SUPFAM" id="SSF54060">
    <property type="entry name" value="His-Me finger endonucleases"/>
    <property type="match status" value="2"/>
</dbReference>
<name>M1I8P3_9PHYC</name>
<protein>
    <recommendedName>
        <fullName evidence="2">HNH nuclease domain-containing protein</fullName>
    </recommendedName>
</protein>
<dbReference type="InterPro" id="IPR044925">
    <property type="entry name" value="His-Me_finger_sf"/>
</dbReference>
<dbReference type="EMBL" id="JX997183">
    <property type="protein sequence ID" value="AGE58636.1"/>
    <property type="molecule type" value="Genomic_DNA"/>
</dbReference>
<dbReference type="KEGG" id="vg:40525500"/>
<reference evidence="1" key="1">
    <citation type="submission" date="2012-10" db="EMBL/GenBank/DDBJ databases">
        <title>Towards defining the chloroviruses: a genomic journey through a genus of large DNA viruses.</title>
        <authorList>
            <person name="Jeanniard A."/>
            <person name="Dunigan D.D."/>
            <person name="Gurnon J.R."/>
            <person name="Agarkova I."/>
            <person name="Kang M."/>
            <person name="Vitek J."/>
            <person name="Duncan G."/>
            <person name="McClung O.W."/>
            <person name="Larsen M."/>
            <person name="Claverie J.-M."/>
            <person name="Van Etten J.L."/>
            <person name="Blanc G."/>
        </authorList>
    </citation>
    <scope>NUCLEOTIDE SEQUENCE</scope>
</reference>
<organism evidence="1">
    <name type="scientific">Paramecium bursaria Chlorella virus NYs1</name>
    <dbReference type="NCBI Taxonomy" id="83442"/>
    <lineage>
        <taxon>Viruses</taxon>
        <taxon>Varidnaviria</taxon>
        <taxon>Bamfordvirae</taxon>
        <taxon>Nucleocytoviricota</taxon>
        <taxon>Megaviricetes</taxon>
        <taxon>Algavirales</taxon>
        <taxon>Phycodnaviridae</taxon>
        <taxon>Chlorovirus</taxon>
        <taxon>Chlorovirus newyorkense</taxon>
    </lineage>
</organism>
<evidence type="ECO:0000313" key="1">
    <source>
        <dbReference type="EMBL" id="AGE58636.1"/>
    </source>
</evidence>
<evidence type="ECO:0008006" key="2">
    <source>
        <dbReference type="Google" id="ProtNLM"/>
    </source>
</evidence>
<dbReference type="RefSeq" id="YP_009665281.1">
    <property type="nucleotide sequence ID" value="NC_043235.1"/>
</dbReference>